<protein>
    <recommendedName>
        <fullName evidence="3">Liprin-beta-1/2 coiled-coil domain-containing protein</fullName>
    </recommendedName>
</protein>
<dbReference type="EMBL" id="JAHRIN010058895">
    <property type="protein sequence ID" value="MEQ2211380.1"/>
    <property type="molecule type" value="Genomic_DNA"/>
</dbReference>
<dbReference type="InterPro" id="IPR058914">
    <property type="entry name" value="LIPB1/2_CC"/>
</dbReference>
<sequence>MLQQELMSRTSLETQKLDLMDEVSYLKLKLVTMEETQTITSPQEPTDTKNNKAEGLLQEVKQLTSKVQELEGEKSQYERKLRATKAEVSELQHLLASKDTEIKCLQTQLLARGGSANTNPERDQEYQRLKVGMESLLASNDEKDRRIEELTILLGQYRKMREVMALTHGENYVSVKFIGYKKTQRRIFLSLLHYKLLLLTNRK</sequence>
<keyword evidence="1" id="KW-0677">Repeat</keyword>
<dbReference type="PANTHER" id="PTHR12587">
    <property type="entry name" value="LAR INTERACTING PROTEIN LIP -RELATED PROTEIN"/>
    <property type="match status" value="1"/>
</dbReference>
<keyword evidence="2" id="KW-0175">Coiled coil</keyword>
<gene>
    <name evidence="4" type="ORF">XENOCAPTIV_028724</name>
</gene>
<dbReference type="InterPro" id="IPR029515">
    <property type="entry name" value="Liprin"/>
</dbReference>
<dbReference type="PANTHER" id="PTHR12587:SF18">
    <property type="entry name" value="LIPRIN-BETA-2"/>
    <property type="match status" value="1"/>
</dbReference>
<feature type="coiled-coil region" evidence="2">
    <location>
        <begin position="53"/>
        <end position="94"/>
    </location>
</feature>
<accession>A0ABV0RT23</accession>
<reference evidence="4 5" key="1">
    <citation type="submission" date="2021-06" db="EMBL/GenBank/DDBJ databases">
        <authorList>
            <person name="Palmer J.M."/>
        </authorList>
    </citation>
    <scope>NUCLEOTIDE SEQUENCE [LARGE SCALE GENOMIC DNA]</scope>
    <source>
        <strain evidence="4 5">XC_2019</strain>
        <tissue evidence="4">Muscle</tissue>
    </source>
</reference>
<evidence type="ECO:0000313" key="4">
    <source>
        <dbReference type="EMBL" id="MEQ2211380.1"/>
    </source>
</evidence>
<organism evidence="4 5">
    <name type="scientific">Xenoophorus captivus</name>
    <dbReference type="NCBI Taxonomy" id="1517983"/>
    <lineage>
        <taxon>Eukaryota</taxon>
        <taxon>Metazoa</taxon>
        <taxon>Chordata</taxon>
        <taxon>Craniata</taxon>
        <taxon>Vertebrata</taxon>
        <taxon>Euteleostomi</taxon>
        <taxon>Actinopterygii</taxon>
        <taxon>Neopterygii</taxon>
        <taxon>Teleostei</taxon>
        <taxon>Neoteleostei</taxon>
        <taxon>Acanthomorphata</taxon>
        <taxon>Ovalentaria</taxon>
        <taxon>Atherinomorphae</taxon>
        <taxon>Cyprinodontiformes</taxon>
        <taxon>Goodeidae</taxon>
        <taxon>Xenoophorus</taxon>
    </lineage>
</organism>
<feature type="domain" description="Liprin-beta-1/2 coiled-coil" evidence="3">
    <location>
        <begin position="1"/>
        <end position="40"/>
    </location>
</feature>
<comment type="caution">
    <text evidence="4">The sequence shown here is derived from an EMBL/GenBank/DDBJ whole genome shotgun (WGS) entry which is preliminary data.</text>
</comment>
<evidence type="ECO:0000313" key="5">
    <source>
        <dbReference type="Proteomes" id="UP001434883"/>
    </source>
</evidence>
<dbReference type="InterPro" id="IPR038077">
    <property type="entry name" value="Troponin_sf"/>
</dbReference>
<dbReference type="SUPFAM" id="SSF90250">
    <property type="entry name" value="Troponin coil-coiled subunits"/>
    <property type="match status" value="1"/>
</dbReference>
<proteinExistence type="predicted"/>
<evidence type="ECO:0000259" key="3">
    <source>
        <dbReference type="Pfam" id="PF26022"/>
    </source>
</evidence>
<dbReference type="Pfam" id="PF26022">
    <property type="entry name" value="CC_Liprin_beta"/>
    <property type="match status" value="1"/>
</dbReference>
<evidence type="ECO:0000256" key="2">
    <source>
        <dbReference type="SAM" id="Coils"/>
    </source>
</evidence>
<name>A0ABV0RT23_9TELE</name>
<evidence type="ECO:0000256" key="1">
    <source>
        <dbReference type="ARBA" id="ARBA00022737"/>
    </source>
</evidence>
<keyword evidence="5" id="KW-1185">Reference proteome</keyword>
<dbReference type="Proteomes" id="UP001434883">
    <property type="component" value="Unassembled WGS sequence"/>
</dbReference>